<dbReference type="OrthoDB" id="407832at2759"/>
<dbReference type="EMBL" id="WWBZ02000051">
    <property type="protein sequence ID" value="KAF4304017.1"/>
    <property type="molecule type" value="Genomic_DNA"/>
</dbReference>
<evidence type="ECO:0008006" key="7">
    <source>
        <dbReference type="Google" id="ProtNLM"/>
    </source>
</evidence>
<evidence type="ECO:0000256" key="1">
    <source>
        <dbReference type="ARBA" id="ARBA00004123"/>
    </source>
</evidence>
<evidence type="ECO:0000256" key="3">
    <source>
        <dbReference type="SAM" id="MobiDB-lite"/>
    </source>
</evidence>
<dbReference type="Proteomes" id="UP000572817">
    <property type="component" value="Unassembled WGS sequence"/>
</dbReference>
<evidence type="ECO:0000313" key="6">
    <source>
        <dbReference type="Proteomes" id="UP000572817"/>
    </source>
</evidence>
<evidence type="ECO:0000313" key="5">
    <source>
        <dbReference type="EMBL" id="KAF4304017.1"/>
    </source>
</evidence>
<keyword evidence="2" id="KW-0539">Nucleus</keyword>
<organism evidence="5 6">
    <name type="scientific">Botryosphaeria dothidea</name>
    <dbReference type="NCBI Taxonomy" id="55169"/>
    <lineage>
        <taxon>Eukaryota</taxon>
        <taxon>Fungi</taxon>
        <taxon>Dikarya</taxon>
        <taxon>Ascomycota</taxon>
        <taxon>Pezizomycotina</taxon>
        <taxon>Dothideomycetes</taxon>
        <taxon>Dothideomycetes incertae sedis</taxon>
        <taxon>Botryosphaeriales</taxon>
        <taxon>Botryosphaeriaceae</taxon>
        <taxon>Botryosphaeria</taxon>
    </lineage>
</organism>
<dbReference type="InterPro" id="IPR021858">
    <property type="entry name" value="Fun_TF"/>
</dbReference>
<feature type="transmembrane region" description="Helical" evidence="4">
    <location>
        <begin position="68"/>
        <end position="87"/>
    </location>
</feature>
<accession>A0A8H4N5W2</accession>
<evidence type="ECO:0000256" key="2">
    <source>
        <dbReference type="ARBA" id="ARBA00023242"/>
    </source>
</evidence>
<dbReference type="AlphaFoldDB" id="A0A8H4N5W2"/>
<keyword evidence="4" id="KW-0472">Membrane</keyword>
<evidence type="ECO:0000256" key="4">
    <source>
        <dbReference type="SAM" id="Phobius"/>
    </source>
</evidence>
<feature type="compositionally biased region" description="Basic and acidic residues" evidence="3">
    <location>
        <begin position="214"/>
        <end position="224"/>
    </location>
</feature>
<keyword evidence="4" id="KW-1133">Transmembrane helix</keyword>
<feature type="compositionally biased region" description="Low complexity" evidence="3">
    <location>
        <begin position="187"/>
        <end position="203"/>
    </location>
</feature>
<protein>
    <recommendedName>
        <fullName evidence="7">Arca-like protein</fullName>
    </recommendedName>
</protein>
<reference evidence="5" key="1">
    <citation type="submission" date="2020-04" db="EMBL/GenBank/DDBJ databases">
        <title>Genome Assembly and Annotation of Botryosphaeria dothidea sdau 11-99, a Latent Pathogen of Apple Fruit Ring Rot in China.</title>
        <authorList>
            <person name="Yu C."/>
            <person name="Diao Y."/>
            <person name="Lu Q."/>
            <person name="Zhao J."/>
            <person name="Cui S."/>
            <person name="Peng C."/>
            <person name="He B."/>
            <person name="Liu H."/>
        </authorList>
    </citation>
    <scope>NUCLEOTIDE SEQUENCE [LARGE SCALE GENOMIC DNA]</scope>
    <source>
        <strain evidence="5">Sdau11-99</strain>
    </source>
</reference>
<sequence>MLRTLVRRAAERPRPAFDINSNLYKAKRLWPPDFSKLPPKHQFRLERKYRRRSQLKWARPRWNKFVKLAQWATISFVVVYGVLFMDWGEEFKSRSRDGNAQPFQGIRDCVANVKGSGLGKCEYDFSKNQPWCKTTHNLSYVDETPELRNIYDHDQDPDDNIVVTPPGWRDNVASDLAENFSVSSVAQRSRPVLPSPSSRQSVSEAGSSPKRRKLELPHRSESTSHRSPAQESGPLLRLGSQSQLTPPVATAENHGFSSLEPTSSLASDFAADFPSVSSTSLALSRIYLEAPVWPLEKKEEAALLRYFVDNLATSFDLCDPDRHFRLVVPHRAALCPPLLNAILAVSARHWSRVGDYDPYVAERYHSECLKHLIPMLDETAALMDENLLAATVILRFLEEIDIPVSGTESQSHLLGTQVFLTAQERSTVYGGLRQAAFWVGLRQEIYMAFVNQRTIIPVLEHCNIDRSFENASDCVWANRIVTHCADVLRYCFGDGEQSLANYNRLLDYCDGWYMFKPPSFSPIYYREPHGEANVFPEVWLLSDAVTTGLQHYHLAKILLTAHNPKVPRLGPGQKQALTKMDEQIKDDVRALCGMATSNERCPPNFVTASMAVALAGERFTDRAEQEALMDILVKCENDHAWPTLVAQVQLKEAWGWPTDEESQLDASRVSIDGPVKLQFNSPWGFARTLITVCFSRSS</sequence>
<comment type="caution">
    <text evidence="5">The sequence shown here is derived from an EMBL/GenBank/DDBJ whole genome shotgun (WGS) entry which is preliminary data.</text>
</comment>
<dbReference type="GO" id="GO:0000976">
    <property type="term" value="F:transcription cis-regulatory region binding"/>
    <property type="evidence" value="ECO:0007669"/>
    <property type="project" value="TreeGrafter"/>
</dbReference>
<keyword evidence="6" id="KW-1185">Reference proteome</keyword>
<dbReference type="PANTHER" id="PTHR37534">
    <property type="entry name" value="TRANSCRIPTIONAL ACTIVATOR PROTEIN UGA3"/>
    <property type="match status" value="1"/>
</dbReference>
<name>A0A8H4N5W2_9PEZI</name>
<keyword evidence="4" id="KW-0812">Transmembrane</keyword>
<dbReference type="GO" id="GO:0003700">
    <property type="term" value="F:DNA-binding transcription factor activity"/>
    <property type="evidence" value="ECO:0007669"/>
    <property type="project" value="TreeGrafter"/>
</dbReference>
<dbReference type="Pfam" id="PF11951">
    <property type="entry name" value="Fungal_trans_2"/>
    <property type="match status" value="1"/>
</dbReference>
<gene>
    <name evidence="5" type="ORF">GTA08_BOTSDO07728</name>
</gene>
<dbReference type="GO" id="GO:0045944">
    <property type="term" value="P:positive regulation of transcription by RNA polymerase II"/>
    <property type="evidence" value="ECO:0007669"/>
    <property type="project" value="TreeGrafter"/>
</dbReference>
<comment type="subcellular location">
    <subcellularLocation>
        <location evidence="1">Nucleus</location>
    </subcellularLocation>
</comment>
<dbReference type="GO" id="GO:0005634">
    <property type="term" value="C:nucleus"/>
    <property type="evidence" value="ECO:0007669"/>
    <property type="project" value="UniProtKB-SubCell"/>
</dbReference>
<feature type="region of interest" description="Disordered" evidence="3">
    <location>
        <begin position="183"/>
        <end position="257"/>
    </location>
</feature>
<proteinExistence type="predicted"/>
<dbReference type="PANTHER" id="PTHR37534:SF2">
    <property type="entry name" value="N-ACETYLTRANSFERASE DOMAIN-CONTAINING PROTEIN"/>
    <property type="match status" value="1"/>
</dbReference>